<dbReference type="PANTHER" id="PTHR10749:SF8">
    <property type="entry name" value="PHOSPHORYLASE B KINASE REGULATORY SUBUNIT BETA"/>
    <property type="match status" value="1"/>
</dbReference>
<dbReference type="FunFam" id="1.50.10.10:FF:000065">
    <property type="entry name" value="Phosphorylase b kinase regulatory subunit"/>
    <property type="match status" value="1"/>
</dbReference>
<dbReference type="GO" id="GO:0005964">
    <property type="term" value="C:phosphorylase kinase complex"/>
    <property type="evidence" value="ECO:0007669"/>
    <property type="project" value="TreeGrafter"/>
</dbReference>
<feature type="region of interest" description="Disordered" evidence="7">
    <location>
        <begin position="683"/>
        <end position="703"/>
    </location>
</feature>
<dbReference type="InterPro" id="IPR011613">
    <property type="entry name" value="GH15-like"/>
</dbReference>
<dbReference type="GO" id="GO:0005516">
    <property type="term" value="F:calmodulin binding"/>
    <property type="evidence" value="ECO:0007669"/>
    <property type="project" value="UniProtKB-KW"/>
</dbReference>
<dbReference type="AlphaFoldDB" id="A0A914EH46"/>
<feature type="domain" description="GH15-like" evidence="8">
    <location>
        <begin position="41"/>
        <end position="863"/>
    </location>
</feature>
<evidence type="ECO:0000256" key="1">
    <source>
        <dbReference type="ARBA" id="ARBA00005131"/>
    </source>
</evidence>
<dbReference type="Pfam" id="PF00723">
    <property type="entry name" value="Glyco_hydro_15"/>
    <property type="match status" value="1"/>
</dbReference>
<dbReference type="SUPFAM" id="SSF48208">
    <property type="entry name" value="Six-hairpin glycosidases"/>
    <property type="match status" value="1"/>
</dbReference>
<evidence type="ECO:0000259" key="8">
    <source>
        <dbReference type="Pfam" id="PF00723"/>
    </source>
</evidence>
<accession>A0A914EH46</accession>
<dbReference type="GO" id="GO:0005886">
    <property type="term" value="C:plasma membrane"/>
    <property type="evidence" value="ECO:0007669"/>
    <property type="project" value="UniProtKB-SubCell"/>
</dbReference>
<comment type="function">
    <text evidence="6">Phosphorylase b kinase catalyzes the phosphorylation of serine in certain substrates, including troponin I.</text>
</comment>
<comment type="subcellular location">
    <subcellularLocation>
        <location evidence="6">Cell membrane</location>
        <topology evidence="6">Lipid-anchor</topology>
        <orientation evidence="6">Cytoplasmic side</orientation>
    </subcellularLocation>
</comment>
<protein>
    <recommendedName>
        <fullName evidence="6">Phosphorylase b kinase regulatory subunit</fullName>
    </recommendedName>
</protein>
<proteinExistence type="inferred from homology"/>
<keyword evidence="10" id="KW-1185">Reference proteome</keyword>
<dbReference type="InterPro" id="IPR008928">
    <property type="entry name" value="6-hairpin_glycosidase_sf"/>
</dbReference>
<reference evidence="11" key="1">
    <citation type="submission" date="2022-11" db="UniProtKB">
        <authorList>
            <consortium name="WormBaseParasite"/>
        </authorList>
    </citation>
    <scope>IDENTIFICATION</scope>
</reference>
<evidence type="ECO:0000313" key="10">
    <source>
        <dbReference type="Proteomes" id="UP000887540"/>
    </source>
</evidence>
<comment type="similarity">
    <text evidence="2 6">Belongs to the phosphorylase b kinase regulatory chain family.</text>
</comment>
<keyword evidence="3 6" id="KW-0321">Glycogen metabolism</keyword>
<comment type="pathway">
    <text evidence="1 6">Glycan biosynthesis; glycogen metabolism.</text>
</comment>
<dbReference type="Gene3D" id="1.50.10.10">
    <property type="match status" value="1"/>
</dbReference>
<evidence type="ECO:0000256" key="7">
    <source>
        <dbReference type="SAM" id="MobiDB-lite"/>
    </source>
</evidence>
<feature type="domain" description="Phosphorylase b kinase regulatory subunit alpha/beta C-terminal" evidence="9">
    <location>
        <begin position="908"/>
        <end position="1065"/>
    </location>
</feature>
<keyword evidence="6" id="KW-0472">Membrane</keyword>
<keyword evidence="5 6" id="KW-0119">Carbohydrate metabolism</keyword>
<evidence type="ECO:0000259" key="9">
    <source>
        <dbReference type="Pfam" id="PF19292"/>
    </source>
</evidence>
<name>A0A914EH46_9BILA</name>
<evidence type="ECO:0000256" key="4">
    <source>
        <dbReference type="ARBA" id="ARBA00022860"/>
    </source>
</evidence>
<dbReference type="Pfam" id="PF19292">
    <property type="entry name" value="KPBB_C"/>
    <property type="match status" value="1"/>
</dbReference>
<dbReference type="GO" id="GO:0005977">
    <property type="term" value="P:glycogen metabolic process"/>
    <property type="evidence" value="ECO:0007669"/>
    <property type="project" value="UniProtKB-KW"/>
</dbReference>
<sequence length="1099" mass="126148">MLRRRQNDGKARNLRRLTQAYLSPFQHQKPKVIENALNRVDHIYSLTQQLIAENQSATTGLFPRYSNDLNVGYVKDSIYCALACWACSAAYKRLDDDRGRQTELRQTAVKTMRGILFCWMQQVDLMNHFKDKNSPEYSLHARFDFQTGLPLPQNFGHLQMDLIALFILSLVQMTVGGAQIIYTQHEVAFLQNLVFYIERTYRTPDFGMWERGNRYNNGTQELHASSLGMVKAALEAVNGFNAYGQNGTSSSVIYVDIDGHDRNRTTFETMLPRESNSKHTDAALLLTIGWPAFATHDNMLYEKTLNKIIQHLEGRYGIKRFPRDGYRTEIEDPTQKYYEEEETYNYRGIESQFPMFFAHIALTAQLKGNQELADRYWEKFQNLLVPGDYSGVLVSPECYCIDEDHMEDERNSPNTQDFYAINPIEFGHHLWSNAIYLITLLLREKLIHSSDIDPIYRHLPASQRPRVVNRHSAFQGSMEGDPVVQIALVAESTTLQTMLATYGISTQTPHEVEPVEIWPSWRMVKVFESLGMDTKMNLSGRPPRPFGPLNTSKIFRFSGSTILCYPLIFELSDFYINADPMTLIEDVKRDIDFVSKRWKLAGRPTVCMVLREENVLGEYFDHMLDLLISLKNGFVNGVRVRIGRVHQLLNTGCLEHVDFVGAEDIEFDRGIFEEVDAQTMRLRSKSSVRPIPSQDQSRKEKDLNNLDDHTLSQIIIRCDPENLRNVAFAIAIMMRRQSPNHNVDGETLNGHMENLYRQAYSWRLWWLVRYSASKLRKTIISLAPSITNLLVRGKQVVIGMKKGKEVIISSPSSPAEIVNAIFNSADEDDPHAAVFQQELIIACADLIAHKTDAFDGILAIRLSWLIKAMQLLLEFFKEGMKKENLKERRRISDVKTLLDSSSLTSIAKQLELSKNSSIYDLSPTMVKELLEILMTKKNWNILTPVQTRRLNGALNRVPMNLYQRIWKILERTAGGIVIAGHHLPQCPTLKVMTQQELNFSYKIEAMMGDITQPEYRQILVEMLCILATIMERNPEISFSDTLNCDQLCQQAFQFFCADNNVSDKKDMTPFYQLDESHTSDIYSLITSSGTNTTSYLLRV</sequence>
<keyword evidence="4 6" id="KW-0112">Calmodulin-binding</keyword>
<dbReference type="WBParaSite" id="ACRNAN_scaffold8246.g32380.t1">
    <property type="protein sequence ID" value="ACRNAN_scaffold8246.g32380.t1"/>
    <property type="gene ID" value="ACRNAN_scaffold8246.g32380"/>
</dbReference>
<evidence type="ECO:0000256" key="2">
    <source>
        <dbReference type="ARBA" id="ARBA00007128"/>
    </source>
</evidence>
<dbReference type="Proteomes" id="UP000887540">
    <property type="component" value="Unplaced"/>
</dbReference>
<dbReference type="InterPro" id="IPR012341">
    <property type="entry name" value="6hp_glycosidase-like_sf"/>
</dbReference>
<evidence type="ECO:0000313" key="11">
    <source>
        <dbReference type="WBParaSite" id="ACRNAN_scaffold8246.g32380.t1"/>
    </source>
</evidence>
<dbReference type="PANTHER" id="PTHR10749">
    <property type="entry name" value="PHOSPHORYLASE B KINASE REGULATORY SUBUNIT"/>
    <property type="match status" value="1"/>
</dbReference>
<keyword evidence="6" id="KW-0636">Prenylation</keyword>
<dbReference type="InterPro" id="IPR045583">
    <property type="entry name" value="KPBA/B_C"/>
</dbReference>
<keyword evidence="6" id="KW-0449">Lipoprotein</keyword>
<keyword evidence="6" id="KW-1003">Cell membrane</keyword>
<evidence type="ECO:0000256" key="6">
    <source>
        <dbReference type="RuleBase" id="RU364123"/>
    </source>
</evidence>
<evidence type="ECO:0000256" key="5">
    <source>
        <dbReference type="ARBA" id="ARBA00023277"/>
    </source>
</evidence>
<dbReference type="InterPro" id="IPR008734">
    <property type="entry name" value="PHK_A/B_su"/>
</dbReference>
<organism evidence="10 11">
    <name type="scientific">Acrobeloides nanus</name>
    <dbReference type="NCBI Taxonomy" id="290746"/>
    <lineage>
        <taxon>Eukaryota</taxon>
        <taxon>Metazoa</taxon>
        <taxon>Ecdysozoa</taxon>
        <taxon>Nematoda</taxon>
        <taxon>Chromadorea</taxon>
        <taxon>Rhabditida</taxon>
        <taxon>Tylenchina</taxon>
        <taxon>Cephalobomorpha</taxon>
        <taxon>Cephaloboidea</taxon>
        <taxon>Cephalobidae</taxon>
        <taxon>Acrobeloides</taxon>
    </lineage>
</organism>
<evidence type="ECO:0000256" key="3">
    <source>
        <dbReference type="ARBA" id="ARBA00022600"/>
    </source>
</evidence>